<protein>
    <submittedName>
        <fullName evidence="1">Uncharacterized protein</fullName>
    </submittedName>
</protein>
<evidence type="ECO:0000313" key="1">
    <source>
        <dbReference type="EMBL" id="KAH7923067.1"/>
    </source>
</evidence>
<gene>
    <name evidence="1" type="ORF">BV22DRAFT_1036742</name>
</gene>
<accession>A0ACB8BCA7</accession>
<evidence type="ECO:0000313" key="2">
    <source>
        <dbReference type="Proteomes" id="UP000790709"/>
    </source>
</evidence>
<comment type="caution">
    <text evidence="1">The sequence shown here is derived from an EMBL/GenBank/DDBJ whole genome shotgun (WGS) entry which is preliminary data.</text>
</comment>
<sequence>MSILDYLHVYPLPVGELYQWGETNNQPLEVPQQNLPLGYEDSFWAELDQAFTGAVISQPLVDTYTPNLPLSPSILGDPLVTPDLLNVPSEQASGASSFAHFAQASTLHRCQFDCNGSPCNISIIADRLDVARHLRRYHNVKRNSSRVTCFWDGCMKEIRADSLSRHIVNRHMNTKLSCPRCFKMLSSGNSLRRHRQRGCGVKRGVS</sequence>
<proteinExistence type="predicted"/>
<reference evidence="1" key="1">
    <citation type="journal article" date="2021" name="New Phytol.">
        <title>Evolutionary innovations through gain and loss of genes in the ectomycorrhizal Boletales.</title>
        <authorList>
            <person name="Wu G."/>
            <person name="Miyauchi S."/>
            <person name="Morin E."/>
            <person name="Kuo A."/>
            <person name="Drula E."/>
            <person name="Varga T."/>
            <person name="Kohler A."/>
            <person name="Feng B."/>
            <person name="Cao Y."/>
            <person name="Lipzen A."/>
            <person name="Daum C."/>
            <person name="Hundley H."/>
            <person name="Pangilinan J."/>
            <person name="Johnson J."/>
            <person name="Barry K."/>
            <person name="LaButti K."/>
            <person name="Ng V."/>
            <person name="Ahrendt S."/>
            <person name="Min B."/>
            <person name="Choi I.G."/>
            <person name="Park H."/>
            <person name="Plett J.M."/>
            <person name="Magnuson J."/>
            <person name="Spatafora J.W."/>
            <person name="Nagy L.G."/>
            <person name="Henrissat B."/>
            <person name="Grigoriev I.V."/>
            <person name="Yang Z.L."/>
            <person name="Xu J."/>
            <person name="Martin F.M."/>
        </authorList>
    </citation>
    <scope>NUCLEOTIDE SEQUENCE</scope>
    <source>
        <strain evidence="1">KUC20120723A-06</strain>
    </source>
</reference>
<keyword evidence="2" id="KW-1185">Reference proteome</keyword>
<dbReference type="EMBL" id="MU266463">
    <property type="protein sequence ID" value="KAH7923067.1"/>
    <property type="molecule type" value="Genomic_DNA"/>
</dbReference>
<organism evidence="1 2">
    <name type="scientific">Leucogyrophana mollusca</name>
    <dbReference type="NCBI Taxonomy" id="85980"/>
    <lineage>
        <taxon>Eukaryota</taxon>
        <taxon>Fungi</taxon>
        <taxon>Dikarya</taxon>
        <taxon>Basidiomycota</taxon>
        <taxon>Agaricomycotina</taxon>
        <taxon>Agaricomycetes</taxon>
        <taxon>Agaricomycetidae</taxon>
        <taxon>Boletales</taxon>
        <taxon>Boletales incertae sedis</taxon>
        <taxon>Leucogyrophana</taxon>
    </lineage>
</organism>
<name>A0ACB8BCA7_9AGAM</name>
<dbReference type="Proteomes" id="UP000790709">
    <property type="component" value="Unassembled WGS sequence"/>
</dbReference>